<sequence>PPSPTLFLDSETSASSSRHQKSVIALIFKIQKRSRRIYKKPTATFTLHPLSN</sequence>
<protein>
    <submittedName>
        <fullName evidence="1">Uncharacterized protein</fullName>
    </submittedName>
</protein>
<gene>
    <name evidence="1" type="ORF">H6G81_35275</name>
</gene>
<dbReference type="Proteomes" id="UP000660380">
    <property type="component" value="Unassembled WGS sequence"/>
</dbReference>
<name>A0ABR8H257_9CYAN</name>
<evidence type="ECO:0000313" key="2">
    <source>
        <dbReference type="Proteomes" id="UP000660380"/>
    </source>
</evidence>
<organism evidence="1 2">
    <name type="scientific">Scytonema hofmannii FACHB-248</name>
    <dbReference type="NCBI Taxonomy" id="1842502"/>
    <lineage>
        <taxon>Bacteria</taxon>
        <taxon>Bacillati</taxon>
        <taxon>Cyanobacteriota</taxon>
        <taxon>Cyanophyceae</taxon>
        <taxon>Nostocales</taxon>
        <taxon>Scytonemataceae</taxon>
        <taxon>Scytonema</taxon>
    </lineage>
</organism>
<evidence type="ECO:0000313" key="1">
    <source>
        <dbReference type="EMBL" id="MBD2609614.1"/>
    </source>
</evidence>
<proteinExistence type="predicted"/>
<reference evidence="1 2" key="1">
    <citation type="journal article" date="2020" name="ISME J.">
        <title>Comparative genomics reveals insights into cyanobacterial evolution and habitat adaptation.</title>
        <authorList>
            <person name="Chen M.Y."/>
            <person name="Teng W.K."/>
            <person name="Zhao L."/>
            <person name="Hu C.X."/>
            <person name="Zhou Y.K."/>
            <person name="Han B.P."/>
            <person name="Song L.R."/>
            <person name="Shu W.S."/>
        </authorList>
    </citation>
    <scope>NUCLEOTIDE SEQUENCE [LARGE SCALE GENOMIC DNA]</scope>
    <source>
        <strain evidence="1 2">FACHB-248</strain>
    </source>
</reference>
<feature type="non-terminal residue" evidence="1">
    <location>
        <position position="1"/>
    </location>
</feature>
<accession>A0ABR8H257</accession>
<comment type="caution">
    <text evidence="1">The sequence shown here is derived from an EMBL/GenBank/DDBJ whole genome shotgun (WGS) entry which is preliminary data.</text>
</comment>
<dbReference type="EMBL" id="JACJTA010000179">
    <property type="protein sequence ID" value="MBD2609614.1"/>
    <property type="molecule type" value="Genomic_DNA"/>
</dbReference>
<keyword evidence="2" id="KW-1185">Reference proteome</keyword>